<organism evidence="9 10">
    <name type="scientific">Cohnella lubricantis</name>
    <dbReference type="NCBI Taxonomy" id="2163172"/>
    <lineage>
        <taxon>Bacteria</taxon>
        <taxon>Bacillati</taxon>
        <taxon>Bacillota</taxon>
        <taxon>Bacilli</taxon>
        <taxon>Bacillales</taxon>
        <taxon>Paenibacillaceae</taxon>
        <taxon>Cohnella</taxon>
    </lineage>
</organism>
<feature type="transmembrane region" description="Helical" evidence="7">
    <location>
        <begin position="201"/>
        <end position="223"/>
    </location>
</feature>
<dbReference type="EMBL" id="JACJVN010000096">
    <property type="protein sequence ID" value="MBB6679614.1"/>
    <property type="molecule type" value="Genomic_DNA"/>
</dbReference>
<dbReference type="PROSITE" id="PS50850">
    <property type="entry name" value="MFS"/>
    <property type="match status" value="1"/>
</dbReference>
<dbReference type="GO" id="GO:0022857">
    <property type="term" value="F:transmembrane transporter activity"/>
    <property type="evidence" value="ECO:0007669"/>
    <property type="project" value="InterPro"/>
</dbReference>
<dbReference type="InterPro" id="IPR036259">
    <property type="entry name" value="MFS_trans_sf"/>
</dbReference>
<dbReference type="Gene3D" id="1.20.1250.20">
    <property type="entry name" value="MFS general substrate transporter like domains"/>
    <property type="match status" value="2"/>
</dbReference>
<dbReference type="SUPFAM" id="SSF103473">
    <property type="entry name" value="MFS general substrate transporter"/>
    <property type="match status" value="1"/>
</dbReference>
<keyword evidence="4 7" id="KW-0812">Transmembrane</keyword>
<name>A0A841TEA2_9BACL</name>
<feature type="transmembrane region" description="Helical" evidence="7">
    <location>
        <begin position="128"/>
        <end position="152"/>
    </location>
</feature>
<dbReference type="Pfam" id="PF07690">
    <property type="entry name" value="MFS_1"/>
    <property type="match status" value="1"/>
</dbReference>
<evidence type="ECO:0000256" key="6">
    <source>
        <dbReference type="ARBA" id="ARBA00023136"/>
    </source>
</evidence>
<evidence type="ECO:0000256" key="3">
    <source>
        <dbReference type="ARBA" id="ARBA00022475"/>
    </source>
</evidence>
<comment type="subcellular location">
    <subcellularLocation>
        <location evidence="1">Cell membrane</location>
        <topology evidence="1">Multi-pass membrane protein</topology>
    </subcellularLocation>
</comment>
<dbReference type="GO" id="GO:0005886">
    <property type="term" value="C:plasma membrane"/>
    <property type="evidence" value="ECO:0007669"/>
    <property type="project" value="UniProtKB-SubCell"/>
</dbReference>
<comment type="caution">
    <text evidence="9">The sequence shown here is derived from an EMBL/GenBank/DDBJ whole genome shotgun (WGS) entry which is preliminary data.</text>
</comment>
<keyword evidence="10" id="KW-1185">Reference proteome</keyword>
<evidence type="ECO:0000313" key="10">
    <source>
        <dbReference type="Proteomes" id="UP000574133"/>
    </source>
</evidence>
<feature type="transmembrane region" description="Helical" evidence="7">
    <location>
        <begin position="296"/>
        <end position="314"/>
    </location>
</feature>
<protein>
    <submittedName>
        <fullName evidence="9">MFS transporter</fullName>
    </submittedName>
</protein>
<feature type="transmembrane region" description="Helical" evidence="7">
    <location>
        <begin position="70"/>
        <end position="93"/>
    </location>
</feature>
<dbReference type="PANTHER" id="PTHR43124">
    <property type="entry name" value="PURINE EFFLUX PUMP PBUE"/>
    <property type="match status" value="1"/>
</dbReference>
<dbReference type="PANTHER" id="PTHR43124:SF10">
    <property type="entry name" value="PURINE EFFLUX PUMP PBUE"/>
    <property type="match status" value="1"/>
</dbReference>
<dbReference type="InterPro" id="IPR011701">
    <property type="entry name" value="MFS"/>
</dbReference>
<dbReference type="InterPro" id="IPR050189">
    <property type="entry name" value="MFS_Efflux_Transporters"/>
</dbReference>
<proteinExistence type="predicted"/>
<evidence type="ECO:0000256" key="5">
    <source>
        <dbReference type="ARBA" id="ARBA00022989"/>
    </source>
</evidence>
<gene>
    <name evidence="9" type="ORF">H4Q31_20230</name>
</gene>
<keyword evidence="5 7" id="KW-1133">Transmembrane helix</keyword>
<dbReference type="Proteomes" id="UP000574133">
    <property type="component" value="Unassembled WGS sequence"/>
</dbReference>
<sequence>MNFRIILLALGIFAVNMEGLMIAGILPSIANQFQVSVSEAGLLVTFFSLVYAIGSPILTTVLGQVEKRKLLVGSLIAFTVGNIICSLSTAYEWMLVGRIIAAIGAGAFSPAATATAASLVSPEKRGRAISIVVAGQTVAMIVGVPIGIWLAISYNWQILFWIVAAAALLASLLIRLLFPVLPSTSFVSLKVRMAIMKRSEILLALFTTLSWGIGIFSVYTYIAEIFIGLGAVGKTVSIVFLIAGIANFIGVSLGGYSVDRIGSPRTITLSLPILGIALALFSVVSTMPPFKGALEVGFAAAVLWGISTYMFNPAQQHRLTTMSGQAAGIALSLHASFVYLGSALGAILGGLVIQYGAVAYIGYFGGGWILIALLVFGASMRVASTRQQANEASG</sequence>
<keyword evidence="3" id="KW-1003">Cell membrane</keyword>
<feature type="transmembrane region" description="Helical" evidence="7">
    <location>
        <begin position="268"/>
        <end position="290"/>
    </location>
</feature>
<evidence type="ECO:0000256" key="7">
    <source>
        <dbReference type="SAM" id="Phobius"/>
    </source>
</evidence>
<accession>A0A841TEA2</accession>
<keyword evidence="2" id="KW-0813">Transport</keyword>
<feature type="transmembrane region" description="Helical" evidence="7">
    <location>
        <begin position="158"/>
        <end position="181"/>
    </location>
</feature>
<keyword evidence="6 7" id="KW-0472">Membrane</keyword>
<feature type="transmembrane region" description="Helical" evidence="7">
    <location>
        <begin position="235"/>
        <end position="256"/>
    </location>
</feature>
<evidence type="ECO:0000256" key="4">
    <source>
        <dbReference type="ARBA" id="ARBA00022692"/>
    </source>
</evidence>
<evidence type="ECO:0000256" key="2">
    <source>
        <dbReference type="ARBA" id="ARBA00022448"/>
    </source>
</evidence>
<evidence type="ECO:0000259" key="8">
    <source>
        <dbReference type="PROSITE" id="PS50850"/>
    </source>
</evidence>
<dbReference type="RefSeq" id="WP_185180873.1">
    <property type="nucleotide sequence ID" value="NZ_CBCSEP010000045.1"/>
</dbReference>
<evidence type="ECO:0000256" key="1">
    <source>
        <dbReference type="ARBA" id="ARBA00004651"/>
    </source>
</evidence>
<feature type="transmembrane region" description="Helical" evidence="7">
    <location>
        <begin position="357"/>
        <end position="378"/>
    </location>
</feature>
<evidence type="ECO:0000313" key="9">
    <source>
        <dbReference type="EMBL" id="MBB6679614.1"/>
    </source>
</evidence>
<feature type="domain" description="Major facilitator superfamily (MFS) profile" evidence="8">
    <location>
        <begin position="4"/>
        <end position="383"/>
    </location>
</feature>
<feature type="transmembrane region" description="Helical" evidence="7">
    <location>
        <begin position="326"/>
        <end position="351"/>
    </location>
</feature>
<dbReference type="InterPro" id="IPR020846">
    <property type="entry name" value="MFS_dom"/>
</dbReference>
<dbReference type="CDD" id="cd17324">
    <property type="entry name" value="MFS_NepI_like"/>
    <property type="match status" value="1"/>
</dbReference>
<reference evidence="9 10" key="1">
    <citation type="submission" date="2020-08" db="EMBL/GenBank/DDBJ databases">
        <title>Cohnella phylogeny.</title>
        <authorList>
            <person name="Dunlap C."/>
        </authorList>
    </citation>
    <scope>NUCLEOTIDE SEQUENCE [LARGE SCALE GENOMIC DNA]</scope>
    <source>
        <strain evidence="9 10">DSM 103658</strain>
    </source>
</reference>
<feature type="transmembrane region" description="Helical" evidence="7">
    <location>
        <begin position="42"/>
        <end position="63"/>
    </location>
</feature>
<feature type="transmembrane region" description="Helical" evidence="7">
    <location>
        <begin position="99"/>
        <end position="121"/>
    </location>
</feature>
<dbReference type="AlphaFoldDB" id="A0A841TEA2"/>